<dbReference type="PROSITE" id="PS51257">
    <property type="entry name" value="PROKAR_LIPOPROTEIN"/>
    <property type="match status" value="1"/>
</dbReference>
<dbReference type="RefSeq" id="WP_149303154.1">
    <property type="nucleotide sequence ID" value="NZ_CP042910.1"/>
</dbReference>
<dbReference type="Proteomes" id="UP000322887">
    <property type="component" value="Chromosome"/>
</dbReference>
<accession>A0ABX5YRR8</accession>
<evidence type="ECO:0000313" key="3">
    <source>
        <dbReference type="Proteomes" id="UP000322887"/>
    </source>
</evidence>
<dbReference type="GeneID" id="98648611"/>
<protein>
    <submittedName>
        <fullName evidence="2">Uncharacterized protein</fullName>
    </submittedName>
</protein>
<evidence type="ECO:0000313" key="2">
    <source>
        <dbReference type="EMBL" id="QEG18247.1"/>
    </source>
</evidence>
<sequence>MRKTLAFHLTMASILSLFLSGCGASGNDFSKLERDLAQALARFENAESHFSSSATYDQLIVNAGWLDRMAEEVLAIQRIEAKAVSLGSEPIPEIREEIAQIFRRRLATFQSNAEYLEVMSQLEIARIWTEI</sequence>
<keyword evidence="3" id="KW-1185">Reference proteome</keyword>
<feature type="chain" id="PRO_5045501496" evidence="1">
    <location>
        <begin position="25"/>
        <end position="131"/>
    </location>
</feature>
<reference evidence="2 3" key="1">
    <citation type="submission" date="2019-08" db="EMBL/GenBank/DDBJ databases">
        <title>Deep-cultivation of Planctomycetes and their phenomic and genomic characterization uncovers novel biology.</title>
        <authorList>
            <person name="Wiegand S."/>
            <person name="Jogler M."/>
            <person name="Boedeker C."/>
            <person name="Pinto D."/>
            <person name="Vollmers J."/>
            <person name="Rivas-Marin E."/>
            <person name="Kohn T."/>
            <person name="Peeters S.H."/>
            <person name="Heuer A."/>
            <person name="Rast P."/>
            <person name="Oberbeckmann S."/>
            <person name="Bunk B."/>
            <person name="Jeske O."/>
            <person name="Meyerdierks A."/>
            <person name="Storesund J.E."/>
            <person name="Kallscheuer N."/>
            <person name="Luecker S."/>
            <person name="Lage O.M."/>
            <person name="Pohl T."/>
            <person name="Merkel B.J."/>
            <person name="Hornburger P."/>
            <person name="Mueller R.-W."/>
            <person name="Bruemmer F."/>
            <person name="Labrenz M."/>
            <person name="Spormann A.M."/>
            <person name="Op den Camp H."/>
            <person name="Overmann J."/>
            <person name="Amann R."/>
            <person name="Jetten M.S.M."/>
            <person name="Mascher T."/>
            <person name="Medema M.H."/>
            <person name="Devos D.P."/>
            <person name="Kaster A.-K."/>
            <person name="Ovreas L."/>
            <person name="Rohde M."/>
            <person name="Galperin M.Y."/>
            <person name="Jogler C."/>
        </authorList>
    </citation>
    <scope>NUCLEOTIDE SEQUENCE [LARGE SCALE GENOMIC DNA]</scope>
    <source>
        <strain evidence="2 3">DSM 8797</strain>
    </source>
</reference>
<organism evidence="2 3">
    <name type="scientific">Gimesia maris</name>
    <dbReference type="NCBI Taxonomy" id="122"/>
    <lineage>
        <taxon>Bacteria</taxon>
        <taxon>Pseudomonadati</taxon>
        <taxon>Planctomycetota</taxon>
        <taxon>Planctomycetia</taxon>
        <taxon>Planctomycetales</taxon>
        <taxon>Planctomycetaceae</taxon>
        <taxon>Gimesia</taxon>
    </lineage>
</organism>
<evidence type="ECO:0000256" key="1">
    <source>
        <dbReference type="SAM" id="SignalP"/>
    </source>
</evidence>
<dbReference type="EMBL" id="CP042910">
    <property type="protein sequence ID" value="QEG18247.1"/>
    <property type="molecule type" value="Genomic_DNA"/>
</dbReference>
<proteinExistence type="predicted"/>
<keyword evidence="1" id="KW-0732">Signal</keyword>
<gene>
    <name evidence="2" type="ORF">GmarT_41330</name>
</gene>
<name>A0ABX5YRR8_9PLAN</name>
<feature type="signal peptide" evidence="1">
    <location>
        <begin position="1"/>
        <end position="24"/>
    </location>
</feature>